<proteinExistence type="predicted"/>
<name>A0A6M1S1H3_9HYPH</name>
<evidence type="ECO:0000313" key="3">
    <source>
        <dbReference type="Proteomes" id="UP000477849"/>
    </source>
</evidence>
<dbReference type="EMBL" id="JAAKZH010000004">
    <property type="protein sequence ID" value="NGO65129.1"/>
    <property type="molecule type" value="Genomic_DNA"/>
</dbReference>
<feature type="signal peptide" evidence="1">
    <location>
        <begin position="1"/>
        <end position="29"/>
    </location>
</feature>
<dbReference type="RefSeq" id="WP_164490815.1">
    <property type="nucleotide sequence ID" value="NZ_JAAKZH010000004.1"/>
</dbReference>
<comment type="caution">
    <text evidence="2">The sequence shown here is derived from an EMBL/GenBank/DDBJ whole genome shotgun (WGS) entry which is preliminary data.</text>
</comment>
<protein>
    <submittedName>
        <fullName evidence="2">Uncharacterized protein</fullName>
    </submittedName>
</protein>
<reference evidence="2 3" key="1">
    <citation type="submission" date="2020-02" db="EMBL/GenBank/DDBJ databases">
        <title>Genome sequence of the type strain CCBAU10050 of Rhizobium daejeonense.</title>
        <authorList>
            <person name="Gao J."/>
            <person name="Sun J."/>
        </authorList>
    </citation>
    <scope>NUCLEOTIDE SEQUENCE [LARGE SCALE GENOMIC DNA]</scope>
    <source>
        <strain evidence="2 3">CCBAU10050</strain>
    </source>
</reference>
<accession>A0A6M1S1H3</accession>
<organism evidence="2 3">
    <name type="scientific">Rhizobium daejeonense</name>
    <dbReference type="NCBI Taxonomy" id="240521"/>
    <lineage>
        <taxon>Bacteria</taxon>
        <taxon>Pseudomonadati</taxon>
        <taxon>Pseudomonadota</taxon>
        <taxon>Alphaproteobacteria</taxon>
        <taxon>Hyphomicrobiales</taxon>
        <taxon>Rhizobiaceae</taxon>
        <taxon>Rhizobium/Agrobacterium group</taxon>
        <taxon>Rhizobium</taxon>
    </lineage>
</organism>
<evidence type="ECO:0000256" key="1">
    <source>
        <dbReference type="SAM" id="SignalP"/>
    </source>
</evidence>
<gene>
    <name evidence="2" type="ORF">G6N76_15780</name>
</gene>
<sequence length="233" mass="22156">MMDMKTGKFLLLALVGACAVPVTAGVAFAQDASQTTAPRVGGPSRLGTAEVQAFLSAPETLLGETITPASLSLQVRGLAISSEETLAPLLALVSSANNQQIGSIASGLARAVRVLSASTDPADLALASRIQEESAKVTNTVFQAAFASATGEVETAALGGAAAGGAGGGAGALGGTGSASGTAGGGAVSAPTTQAQGGTSFSGASGGYFASSGGGGTTVNVVSPTIIVNVTGL</sequence>
<dbReference type="AlphaFoldDB" id="A0A6M1S1H3"/>
<evidence type="ECO:0000313" key="2">
    <source>
        <dbReference type="EMBL" id="NGO65129.1"/>
    </source>
</evidence>
<feature type="chain" id="PRO_5026803104" evidence="1">
    <location>
        <begin position="30"/>
        <end position="233"/>
    </location>
</feature>
<dbReference type="Proteomes" id="UP000477849">
    <property type="component" value="Unassembled WGS sequence"/>
</dbReference>
<keyword evidence="1" id="KW-0732">Signal</keyword>
<keyword evidence="3" id="KW-1185">Reference proteome</keyword>